<protein>
    <submittedName>
        <fullName evidence="1">Uncharacterized protein</fullName>
    </submittedName>
</protein>
<evidence type="ECO:0000313" key="1">
    <source>
        <dbReference type="EMBL" id="KAI0034429.1"/>
    </source>
</evidence>
<comment type="caution">
    <text evidence="1">The sequence shown here is derived from an EMBL/GenBank/DDBJ whole genome shotgun (WGS) entry which is preliminary data.</text>
</comment>
<sequence length="425" mass="48222">RVTLLAILGWTMSPDVAWNAYHALILLPRPPHMPSFEHSVPRAYIHRLVRLLGKARPRTRTIFLRLLSAISALHHMGATVQQWQWSLLIDAAGKGWRRIRLEDFRNALHVYADMTAGRAPGATFLHLGRPERQDGAQEPGRRPDIITFTTMLALAVKSGDDRALRHAAQLLAWSGLPPSAVTHTVMLSHFMRRKEGARVRSTLRRLHERANELGQVEFNSVLWAFASDGRLDVAQAMYQVVRARCVHHSEVHEAAWLAHLAKLEPHAVVPSDARPDTAVYHMMIQAHAYHGDLQGCLRVFTDMLSETTKDAGTDEFNSGTTPLYRPTLTAFRAIFLGFYRHGARPSITGPGGGQWTFERLEALFDRFLALPKTVRPKQTLFFWILMAYWRTGGRDAVRVQQAVRALEKRFGEHWSGRLARLRQMV</sequence>
<name>A0ACB8QRG2_9AGAM</name>
<organism evidence="1 2">
    <name type="scientific">Vararia minispora EC-137</name>
    <dbReference type="NCBI Taxonomy" id="1314806"/>
    <lineage>
        <taxon>Eukaryota</taxon>
        <taxon>Fungi</taxon>
        <taxon>Dikarya</taxon>
        <taxon>Basidiomycota</taxon>
        <taxon>Agaricomycotina</taxon>
        <taxon>Agaricomycetes</taxon>
        <taxon>Russulales</taxon>
        <taxon>Lachnocladiaceae</taxon>
        <taxon>Vararia</taxon>
    </lineage>
</organism>
<reference evidence="1" key="2">
    <citation type="journal article" date="2022" name="New Phytol.">
        <title>Evolutionary transition to the ectomycorrhizal habit in the genomes of a hyperdiverse lineage of mushroom-forming fungi.</title>
        <authorList>
            <person name="Looney B."/>
            <person name="Miyauchi S."/>
            <person name="Morin E."/>
            <person name="Drula E."/>
            <person name="Courty P.E."/>
            <person name="Kohler A."/>
            <person name="Kuo A."/>
            <person name="LaButti K."/>
            <person name="Pangilinan J."/>
            <person name="Lipzen A."/>
            <person name="Riley R."/>
            <person name="Andreopoulos W."/>
            <person name="He G."/>
            <person name="Johnson J."/>
            <person name="Nolan M."/>
            <person name="Tritt A."/>
            <person name="Barry K.W."/>
            <person name="Grigoriev I.V."/>
            <person name="Nagy L.G."/>
            <person name="Hibbett D."/>
            <person name="Henrissat B."/>
            <person name="Matheny P.B."/>
            <person name="Labbe J."/>
            <person name="Martin F.M."/>
        </authorList>
    </citation>
    <scope>NUCLEOTIDE SEQUENCE</scope>
    <source>
        <strain evidence="1">EC-137</strain>
    </source>
</reference>
<feature type="non-terminal residue" evidence="1">
    <location>
        <position position="1"/>
    </location>
</feature>
<feature type="non-terminal residue" evidence="1">
    <location>
        <position position="425"/>
    </location>
</feature>
<gene>
    <name evidence="1" type="ORF">K488DRAFT_10461</name>
</gene>
<dbReference type="EMBL" id="MU273501">
    <property type="protein sequence ID" value="KAI0034429.1"/>
    <property type="molecule type" value="Genomic_DNA"/>
</dbReference>
<dbReference type="Proteomes" id="UP000814128">
    <property type="component" value="Unassembled WGS sequence"/>
</dbReference>
<keyword evidence="2" id="KW-1185">Reference proteome</keyword>
<reference evidence="1" key="1">
    <citation type="submission" date="2021-02" db="EMBL/GenBank/DDBJ databases">
        <authorList>
            <consortium name="DOE Joint Genome Institute"/>
            <person name="Ahrendt S."/>
            <person name="Looney B.P."/>
            <person name="Miyauchi S."/>
            <person name="Morin E."/>
            <person name="Drula E."/>
            <person name="Courty P.E."/>
            <person name="Chicoki N."/>
            <person name="Fauchery L."/>
            <person name="Kohler A."/>
            <person name="Kuo A."/>
            <person name="Labutti K."/>
            <person name="Pangilinan J."/>
            <person name="Lipzen A."/>
            <person name="Riley R."/>
            <person name="Andreopoulos W."/>
            <person name="He G."/>
            <person name="Johnson J."/>
            <person name="Barry K.W."/>
            <person name="Grigoriev I.V."/>
            <person name="Nagy L."/>
            <person name="Hibbett D."/>
            <person name="Henrissat B."/>
            <person name="Matheny P.B."/>
            <person name="Labbe J."/>
            <person name="Martin F."/>
        </authorList>
    </citation>
    <scope>NUCLEOTIDE SEQUENCE</scope>
    <source>
        <strain evidence="1">EC-137</strain>
    </source>
</reference>
<evidence type="ECO:0000313" key="2">
    <source>
        <dbReference type="Proteomes" id="UP000814128"/>
    </source>
</evidence>
<proteinExistence type="predicted"/>
<accession>A0ACB8QRG2</accession>